<dbReference type="AlphaFoldDB" id="A0A1G2L4M4"/>
<evidence type="ECO:0000313" key="2">
    <source>
        <dbReference type="EMBL" id="OHA06625.1"/>
    </source>
</evidence>
<feature type="region of interest" description="Disordered" evidence="1">
    <location>
        <begin position="67"/>
        <end position="94"/>
    </location>
</feature>
<feature type="compositionally biased region" description="Basic and acidic residues" evidence="1">
    <location>
        <begin position="67"/>
        <end position="81"/>
    </location>
</feature>
<evidence type="ECO:0000313" key="3">
    <source>
        <dbReference type="Proteomes" id="UP000177982"/>
    </source>
</evidence>
<organism evidence="2 3">
    <name type="scientific">Candidatus Sungbacteria bacterium RIFCSPLOWO2_01_FULL_47_10</name>
    <dbReference type="NCBI Taxonomy" id="1802276"/>
    <lineage>
        <taxon>Bacteria</taxon>
        <taxon>Candidatus Sungiibacteriota</taxon>
    </lineage>
</organism>
<proteinExistence type="predicted"/>
<gene>
    <name evidence="2" type="ORF">A2934_00965</name>
</gene>
<feature type="region of interest" description="Disordered" evidence="1">
    <location>
        <begin position="1"/>
        <end position="21"/>
    </location>
</feature>
<reference evidence="2 3" key="1">
    <citation type="journal article" date="2016" name="Nat. Commun.">
        <title>Thousands of microbial genomes shed light on interconnected biogeochemical processes in an aquifer system.</title>
        <authorList>
            <person name="Anantharaman K."/>
            <person name="Brown C.T."/>
            <person name="Hug L.A."/>
            <person name="Sharon I."/>
            <person name="Castelle C.J."/>
            <person name="Probst A.J."/>
            <person name="Thomas B.C."/>
            <person name="Singh A."/>
            <person name="Wilkins M.J."/>
            <person name="Karaoz U."/>
            <person name="Brodie E.L."/>
            <person name="Williams K.H."/>
            <person name="Hubbard S.S."/>
            <person name="Banfield J.F."/>
        </authorList>
    </citation>
    <scope>NUCLEOTIDE SEQUENCE [LARGE SCALE GENOMIC DNA]</scope>
</reference>
<dbReference type="EMBL" id="MHQO01000026">
    <property type="protein sequence ID" value="OHA06625.1"/>
    <property type="molecule type" value="Genomic_DNA"/>
</dbReference>
<protein>
    <submittedName>
        <fullName evidence="2">Uncharacterized protein</fullName>
    </submittedName>
</protein>
<evidence type="ECO:0000256" key="1">
    <source>
        <dbReference type="SAM" id="MobiDB-lite"/>
    </source>
</evidence>
<dbReference type="Proteomes" id="UP000177982">
    <property type="component" value="Unassembled WGS sequence"/>
</dbReference>
<comment type="caution">
    <text evidence="2">The sequence shown here is derived from an EMBL/GenBank/DDBJ whole genome shotgun (WGS) entry which is preliminary data.</text>
</comment>
<name>A0A1G2L4M4_9BACT</name>
<accession>A0A1G2L4M4</accession>
<sequence length="94" mass="10924">MKSFESVGENPGKEHDEGAGLEVFQYGKFSMTDADRARIRKKAEQEGKNPDDEIRAFEKRMNQATARLHEEKGERAKRNTEKALQAEWEKRNKQ</sequence>